<keyword evidence="3" id="KW-0731">Sigma factor</keyword>
<dbReference type="GO" id="GO:0006352">
    <property type="term" value="P:DNA-templated transcription initiation"/>
    <property type="evidence" value="ECO:0007669"/>
    <property type="project" value="InterPro"/>
</dbReference>
<dbReference type="InterPro" id="IPR013325">
    <property type="entry name" value="RNA_pol_sigma_r2"/>
</dbReference>
<dbReference type="Pfam" id="PF04542">
    <property type="entry name" value="Sigma70_r2"/>
    <property type="match status" value="1"/>
</dbReference>
<dbReference type="SUPFAM" id="SSF88659">
    <property type="entry name" value="Sigma3 and sigma4 domains of RNA polymerase sigma factors"/>
    <property type="match status" value="1"/>
</dbReference>
<dbReference type="KEGG" id="vhl:BME96_17795"/>
<gene>
    <name evidence="7" type="ORF">BME96_17795</name>
</gene>
<dbReference type="SUPFAM" id="SSF88946">
    <property type="entry name" value="Sigma2 domain of RNA polymerase sigma factors"/>
    <property type="match status" value="1"/>
</dbReference>
<name>A0AAC9J3I0_VIRHA</name>
<dbReference type="InterPro" id="IPR013324">
    <property type="entry name" value="RNA_pol_sigma_r3/r4-like"/>
</dbReference>
<dbReference type="NCBIfam" id="TIGR02937">
    <property type="entry name" value="sigma70-ECF"/>
    <property type="match status" value="1"/>
</dbReference>
<dbReference type="EMBL" id="CP017962">
    <property type="protein sequence ID" value="APC49938.1"/>
    <property type="molecule type" value="Genomic_DNA"/>
</dbReference>
<evidence type="ECO:0000313" key="8">
    <source>
        <dbReference type="Proteomes" id="UP000182945"/>
    </source>
</evidence>
<dbReference type="GeneID" id="71516264"/>
<feature type="domain" description="RNA polymerase sigma-70 region 2" evidence="5">
    <location>
        <begin position="23"/>
        <end position="90"/>
    </location>
</feature>
<evidence type="ECO:0000256" key="3">
    <source>
        <dbReference type="ARBA" id="ARBA00023082"/>
    </source>
</evidence>
<dbReference type="AlphaFoldDB" id="A0AAC9J3I0"/>
<dbReference type="InterPro" id="IPR036388">
    <property type="entry name" value="WH-like_DNA-bd_sf"/>
</dbReference>
<feature type="domain" description="RNA polymerase sigma factor 70 region 4 type 2" evidence="6">
    <location>
        <begin position="120"/>
        <end position="172"/>
    </location>
</feature>
<dbReference type="GO" id="GO:0016987">
    <property type="term" value="F:sigma factor activity"/>
    <property type="evidence" value="ECO:0007669"/>
    <property type="project" value="UniProtKB-KW"/>
</dbReference>
<dbReference type="PANTHER" id="PTHR43133">
    <property type="entry name" value="RNA POLYMERASE ECF-TYPE SIGMA FACTO"/>
    <property type="match status" value="1"/>
</dbReference>
<keyword evidence="2" id="KW-0805">Transcription regulation</keyword>
<sequence>MQLHDTELFKRIQTHDEEALELLYDRYEKLLFSFCYRMTNNSFLAEEIVQDVFTKLWTKQRNFDETKGKFSSWLLTVTRNAALDKLRKKSLNTYELDERDALHEASSSVETQVEWKEENEQLQTAMKTLSEEQRGIIELFYFKGMSQTSIAETCGIPLGTVKGRVRLALKHLRTELSSIKERGMQHEQ</sequence>
<evidence type="ECO:0000259" key="5">
    <source>
        <dbReference type="Pfam" id="PF04542"/>
    </source>
</evidence>
<dbReference type="Gene3D" id="1.10.10.10">
    <property type="entry name" value="Winged helix-like DNA-binding domain superfamily/Winged helix DNA-binding domain"/>
    <property type="match status" value="1"/>
</dbReference>
<evidence type="ECO:0000256" key="1">
    <source>
        <dbReference type="ARBA" id="ARBA00010641"/>
    </source>
</evidence>
<organism evidence="7 8">
    <name type="scientific">Virgibacillus halodenitrificans</name>
    <name type="common">Bacillus halodenitrificans</name>
    <dbReference type="NCBI Taxonomy" id="1482"/>
    <lineage>
        <taxon>Bacteria</taxon>
        <taxon>Bacillati</taxon>
        <taxon>Bacillota</taxon>
        <taxon>Bacilli</taxon>
        <taxon>Bacillales</taxon>
        <taxon>Bacillaceae</taxon>
        <taxon>Virgibacillus</taxon>
    </lineage>
</organism>
<comment type="similarity">
    <text evidence="1">Belongs to the sigma-70 factor family. ECF subfamily.</text>
</comment>
<dbReference type="RefSeq" id="WP_071649805.1">
    <property type="nucleotide sequence ID" value="NZ_CP017962.1"/>
</dbReference>
<evidence type="ECO:0000256" key="4">
    <source>
        <dbReference type="ARBA" id="ARBA00023163"/>
    </source>
</evidence>
<protein>
    <submittedName>
        <fullName evidence="7">RNA polymerase subunit sigma-70</fullName>
    </submittedName>
</protein>
<dbReference type="InterPro" id="IPR007627">
    <property type="entry name" value="RNA_pol_sigma70_r2"/>
</dbReference>
<keyword evidence="4" id="KW-0804">Transcription</keyword>
<proteinExistence type="inferred from homology"/>
<accession>A0AAC9J3I0</accession>
<dbReference type="InterPro" id="IPR013249">
    <property type="entry name" value="RNA_pol_sigma70_r4_t2"/>
</dbReference>
<evidence type="ECO:0000259" key="6">
    <source>
        <dbReference type="Pfam" id="PF08281"/>
    </source>
</evidence>
<dbReference type="Proteomes" id="UP000182945">
    <property type="component" value="Chromosome"/>
</dbReference>
<dbReference type="GO" id="GO:0003677">
    <property type="term" value="F:DNA binding"/>
    <property type="evidence" value="ECO:0007669"/>
    <property type="project" value="InterPro"/>
</dbReference>
<dbReference type="Gene3D" id="1.10.1740.10">
    <property type="match status" value="1"/>
</dbReference>
<dbReference type="CDD" id="cd06171">
    <property type="entry name" value="Sigma70_r4"/>
    <property type="match status" value="1"/>
</dbReference>
<evidence type="ECO:0000256" key="2">
    <source>
        <dbReference type="ARBA" id="ARBA00023015"/>
    </source>
</evidence>
<dbReference type="InterPro" id="IPR039425">
    <property type="entry name" value="RNA_pol_sigma-70-like"/>
</dbReference>
<dbReference type="Pfam" id="PF08281">
    <property type="entry name" value="Sigma70_r4_2"/>
    <property type="match status" value="1"/>
</dbReference>
<reference evidence="7 8" key="1">
    <citation type="submission" date="2016-11" db="EMBL/GenBank/DDBJ databases">
        <title>Complete genome sequencing of Virgibacillus halodenitrificans PDB-F2.</title>
        <authorList>
            <person name="Sun Z."/>
            <person name="Zhou Y."/>
            <person name="Li H."/>
        </authorList>
    </citation>
    <scope>NUCLEOTIDE SEQUENCE [LARGE SCALE GENOMIC DNA]</scope>
    <source>
        <strain evidence="7 8">PDB-F2</strain>
    </source>
</reference>
<evidence type="ECO:0000313" key="7">
    <source>
        <dbReference type="EMBL" id="APC49938.1"/>
    </source>
</evidence>
<dbReference type="PANTHER" id="PTHR43133:SF62">
    <property type="entry name" value="RNA POLYMERASE SIGMA FACTOR SIGZ"/>
    <property type="match status" value="1"/>
</dbReference>
<dbReference type="InterPro" id="IPR014284">
    <property type="entry name" value="RNA_pol_sigma-70_dom"/>
</dbReference>